<organism evidence="1 2">
    <name type="scientific">Micrococcus endophyticus</name>
    <dbReference type="NCBI Taxonomy" id="455343"/>
    <lineage>
        <taxon>Bacteria</taxon>
        <taxon>Bacillati</taxon>
        <taxon>Actinomycetota</taxon>
        <taxon>Actinomycetes</taxon>
        <taxon>Micrococcales</taxon>
        <taxon>Micrococcaceae</taxon>
        <taxon>Micrococcus</taxon>
    </lineage>
</organism>
<accession>A0A7W9JKV8</accession>
<dbReference type="Proteomes" id="UP000567246">
    <property type="component" value="Unassembled WGS sequence"/>
</dbReference>
<reference evidence="1 2" key="1">
    <citation type="submission" date="2020-08" db="EMBL/GenBank/DDBJ databases">
        <title>Sequencing the genomes of 1000 actinobacteria strains.</title>
        <authorList>
            <person name="Klenk H.-P."/>
        </authorList>
    </citation>
    <scope>NUCLEOTIDE SEQUENCE [LARGE SCALE GENOMIC DNA]</scope>
    <source>
        <strain evidence="1 2">DSM 17945</strain>
    </source>
</reference>
<keyword evidence="2" id="KW-1185">Reference proteome</keyword>
<protein>
    <submittedName>
        <fullName evidence="1">Uncharacterized protein</fullName>
    </submittedName>
</protein>
<proteinExistence type="predicted"/>
<dbReference type="AlphaFoldDB" id="A0A7W9JKV8"/>
<evidence type="ECO:0000313" key="2">
    <source>
        <dbReference type="Proteomes" id="UP000567246"/>
    </source>
</evidence>
<comment type="caution">
    <text evidence="1">The sequence shown here is derived from an EMBL/GenBank/DDBJ whole genome shotgun (WGS) entry which is preliminary data.</text>
</comment>
<dbReference type="InterPro" id="IPR046306">
    <property type="entry name" value="DUF6421"/>
</dbReference>
<sequence>MSTSLHPPQAVIGEPEVLEDVRADVVSHPAWLRLKAAATALQGLQAKDGSVPDPADHPTAGGHVETITAAVAELAPLFPHDAAYLAALPRDFARWRDGGFGVPDFLDSLVAFQPQEHRVDGIRHLAVFPMYTQNGSSSRHVEALLVEAIWPEFIAELEAGDYGNRLFLSLRLLDFTPGYETNSAVLFPETVAMREIPTFTWGAIFQDREAARFRRVVAAAAEITRLDLPQDAAELVADQDLAEQTFVMWDLIHDRTHMRGDLPFDPFMIKQRMPFFLYTLEEMRCDLTAFRESVRIERELSARATAGEELTAVEAQTLRHAKLVQYAVLFDRVFRFALTGSRVRNYDGLGGQLLFAWLHRRHVVQWRDVKLTIDWDRLAEAVVELGDAIDRLYWESIDRPKTVHWLKAYELVASVVAPHPASVWAQGLPREVLAGPPKEMTDLVLDDEFPLSMFFEALDKKLRGVIESTAGIRAADA</sequence>
<gene>
    <name evidence="1" type="ORF">HDA33_001890</name>
</gene>
<evidence type="ECO:0000313" key="1">
    <source>
        <dbReference type="EMBL" id="MBB5849326.1"/>
    </source>
</evidence>
<dbReference type="EMBL" id="JACHMW010000001">
    <property type="protein sequence ID" value="MBB5849326.1"/>
    <property type="molecule type" value="Genomic_DNA"/>
</dbReference>
<dbReference type="Pfam" id="PF19985">
    <property type="entry name" value="DUF6421"/>
    <property type="match status" value="1"/>
</dbReference>
<dbReference type="RefSeq" id="WP_184172831.1">
    <property type="nucleotide sequence ID" value="NZ_BAABAG010000019.1"/>
</dbReference>
<name>A0A7W9JKV8_9MICC</name>